<keyword evidence="5 10" id="KW-0812">Transmembrane</keyword>
<comment type="caution">
    <text evidence="11">The sequence shown here is derived from an EMBL/GenBank/DDBJ whole genome shotgun (WGS) entry which is preliminary data.</text>
</comment>
<gene>
    <name evidence="10 11" type="primary">mscL</name>
    <name evidence="11" type="ORF">Tsumi_08290</name>
</gene>
<dbReference type="RefSeq" id="WP_411915529.1">
    <property type="nucleotide sequence ID" value="NZ_BAAFSF010000001.1"/>
</dbReference>
<dbReference type="NCBIfam" id="TIGR00220">
    <property type="entry name" value="mscL"/>
    <property type="match status" value="1"/>
</dbReference>
<keyword evidence="7 10" id="KW-0406">Ion transport</keyword>
<dbReference type="NCBIfam" id="NF001843">
    <property type="entry name" value="PRK00567.1-4"/>
    <property type="match status" value="1"/>
</dbReference>
<evidence type="ECO:0000256" key="2">
    <source>
        <dbReference type="ARBA" id="ARBA00022448"/>
    </source>
</evidence>
<comment type="function">
    <text evidence="10">Channel that opens in response to stretch forces in the membrane lipid bilayer. May participate in the regulation of osmotic pressure changes within the cell.</text>
</comment>
<dbReference type="PANTHER" id="PTHR30266:SF2">
    <property type="entry name" value="LARGE-CONDUCTANCE MECHANOSENSITIVE CHANNEL"/>
    <property type="match status" value="1"/>
</dbReference>
<sequence length="138" mass="15353">MSKFIQEFKEFALKGSVMDMAVGIIIGGAFGKIVDSLVKDVIMPPITLLTDKGNFSDLKWVLRSGIEEAGEVVRPEVAITIGNFIQALIDFLIIALVIFMLVRGINKLRRTKEEEPAAAPQPSEEVQLLREIRDNLKK</sequence>
<feature type="transmembrane region" description="Helical" evidence="10">
    <location>
        <begin position="84"/>
        <end position="102"/>
    </location>
</feature>
<keyword evidence="6 10" id="KW-1133">Transmembrane helix</keyword>
<organism evidence="11 12">
    <name type="scientific">Porphyromonas miyakawae</name>
    <dbReference type="NCBI Taxonomy" id="3137470"/>
    <lineage>
        <taxon>Bacteria</taxon>
        <taxon>Pseudomonadati</taxon>
        <taxon>Bacteroidota</taxon>
        <taxon>Bacteroidia</taxon>
        <taxon>Bacteroidales</taxon>
        <taxon>Porphyromonadaceae</taxon>
        <taxon>Porphyromonas</taxon>
    </lineage>
</organism>
<dbReference type="InterPro" id="IPR001185">
    <property type="entry name" value="MS_channel"/>
</dbReference>
<dbReference type="Pfam" id="PF01741">
    <property type="entry name" value="MscL"/>
    <property type="match status" value="1"/>
</dbReference>
<keyword evidence="2 10" id="KW-0813">Transport</keyword>
<keyword evidence="3 10" id="KW-1003">Cell membrane</keyword>
<evidence type="ECO:0000256" key="7">
    <source>
        <dbReference type="ARBA" id="ARBA00023065"/>
    </source>
</evidence>
<dbReference type="HAMAP" id="MF_00115">
    <property type="entry name" value="MscL"/>
    <property type="match status" value="1"/>
</dbReference>
<evidence type="ECO:0000256" key="9">
    <source>
        <dbReference type="ARBA" id="ARBA00023303"/>
    </source>
</evidence>
<name>A0ABQ0E1Y2_9PORP</name>
<accession>A0ABQ0E1Y2</accession>
<evidence type="ECO:0000256" key="5">
    <source>
        <dbReference type="ARBA" id="ARBA00022692"/>
    </source>
</evidence>
<dbReference type="SUPFAM" id="SSF81330">
    <property type="entry name" value="Gated mechanosensitive channel"/>
    <property type="match status" value="1"/>
</dbReference>
<dbReference type="PANTHER" id="PTHR30266">
    <property type="entry name" value="MECHANOSENSITIVE CHANNEL MSCL"/>
    <property type="match status" value="1"/>
</dbReference>
<evidence type="ECO:0000256" key="6">
    <source>
        <dbReference type="ARBA" id="ARBA00022989"/>
    </source>
</evidence>
<evidence type="ECO:0000256" key="8">
    <source>
        <dbReference type="ARBA" id="ARBA00023136"/>
    </source>
</evidence>
<dbReference type="Gene3D" id="1.10.1200.120">
    <property type="entry name" value="Large-conductance mechanosensitive channel, MscL, domain 1"/>
    <property type="match status" value="1"/>
</dbReference>
<reference evidence="11 12" key="1">
    <citation type="journal article" date="2025" name="Int. J. Syst. Evol. Microbiol.">
        <title>Desulfovibrio falkowii sp. nov., Porphyromonas miyakawae sp. nov., Mediterraneibacter flintii sp. nov. and Owariibacterium komagatae gen. nov., sp. nov., isolated from human faeces.</title>
        <authorList>
            <person name="Hamaguchi T."/>
            <person name="Ohara M."/>
            <person name="Hisatomi A."/>
            <person name="Sekiguchi K."/>
            <person name="Takeda J.I."/>
            <person name="Ueyama J."/>
            <person name="Ito M."/>
            <person name="Nishiwaki H."/>
            <person name="Ogi T."/>
            <person name="Hirayama M."/>
            <person name="Ohkuma M."/>
            <person name="Sakamoto M."/>
            <person name="Ohno K."/>
        </authorList>
    </citation>
    <scope>NUCLEOTIDE SEQUENCE [LARGE SCALE GENOMIC DNA]</scope>
    <source>
        <strain evidence="11 12">13CB11C</strain>
    </source>
</reference>
<comment type="subunit">
    <text evidence="10">Homopentamer.</text>
</comment>
<evidence type="ECO:0000256" key="1">
    <source>
        <dbReference type="ARBA" id="ARBA00004141"/>
    </source>
</evidence>
<keyword evidence="9 10" id="KW-0407">Ion channel</keyword>
<dbReference type="InterPro" id="IPR037673">
    <property type="entry name" value="MSC/AndL"/>
</dbReference>
<keyword evidence="4" id="KW-0997">Cell inner membrane</keyword>
<dbReference type="PRINTS" id="PR01264">
    <property type="entry name" value="MECHCHANNEL"/>
</dbReference>
<evidence type="ECO:0000256" key="3">
    <source>
        <dbReference type="ARBA" id="ARBA00022475"/>
    </source>
</evidence>
<proteinExistence type="inferred from homology"/>
<comment type="similarity">
    <text evidence="10">Belongs to the MscL family.</text>
</comment>
<evidence type="ECO:0000313" key="12">
    <source>
        <dbReference type="Proteomes" id="UP001628220"/>
    </source>
</evidence>
<keyword evidence="8 10" id="KW-0472">Membrane</keyword>
<keyword evidence="12" id="KW-1185">Reference proteome</keyword>
<evidence type="ECO:0000313" key="11">
    <source>
        <dbReference type="EMBL" id="GAB1251725.1"/>
    </source>
</evidence>
<comment type="subcellular location">
    <subcellularLocation>
        <location evidence="10">Cell membrane</location>
        <topology evidence="10">Multi-pass membrane protein</topology>
    </subcellularLocation>
    <subcellularLocation>
        <location evidence="1">Membrane</location>
        <topology evidence="1">Multi-pass membrane protein</topology>
    </subcellularLocation>
</comment>
<feature type="transmembrane region" description="Helical" evidence="10">
    <location>
        <begin position="12"/>
        <end position="34"/>
    </location>
</feature>
<dbReference type="InterPro" id="IPR036019">
    <property type="entry name" value="MscL_channel"/>
</dbReference>
<protein>
    <recommendedName>
        <fullName evidence="10">Large-conductance mechanosensitive channel</fullName>
    </recommendedName>
</protein>
<evidence type="ECO:0000256" key="10">
    <source>
        <dbReference type="HAMAP-Rule" id="MF_00115"/>
    </source>
</evidence>
<dbReference type="EMBL" id="BAAFSF010000001">
    <property type="protein sequence ID" value="GAB1251725.1"/>
    <property type="molecule type" value="Genomic_DNA"/>
</dbReference>
<dbReference type="Proteomes" id="UP001628220">
    <property type="component" value="Unassembled WGS sequence"/>
</dbReference>
<evidence type="ECO:0000256" key="4">
    <source>
        <dbReference type="ARBA" id="ARBA00022519"/>
    </source>
</evidence>